<reference evidence="5" key="1">
    <citation type="submission" date="2016-09" db="EMBL/GenBank/DDBJ databases">
        <title>Acidihalobacter prosperus F5.</title>
        <authorList>
            <person name="Khaleque H.N."/>
            <person name="Ramsay J.P."/>
            <person name="Kaksonen A.H."/>
            <person name="Boxall N.J."/>
            <person name="Watkin E.L.J."/>
        </authorList>
    </citation>
    <scope>NUCLEOTIDE SEQUENCE [LARGE SCALE GENOMIC DNA]</scope>
    <source>
        <strain evidence="5">F5</strain>
    </source>
</reference>
<name>A0A1D8IK41_9GAMM</name>
<dbReference type="RefSeq" id="WP_070077155.1">
    <property type="nucleotide sequence ID" value="NZ_CP017415.1"/>
</dbReference>
<gene>
    <name evidence="4" type="ORF">BI364_00915</name>
</gene>
<dbReference type="InterPro" id="IPR052026">
    <property type="entry name" value="ExeA_AAA_ATPase_DNA-bind"/>
</dbReference>
<dbReference type="AlphaFoldDB" id="A0A1D8IK41"/>
<protein>
    <recommendedName>
        <fullName evidence="3">AAA+ ATPase domain-containing protein</fullName>
    </recommendedName>
</protein>
<feature type="region of interest" description="Disordered" evidence="1">
    <location>
        <begin position="257"/>
        <end position="276"/>
    </location>
</feature>
<dbReference type="InterPro" id="IPR049945">
    <property type="entry name" value="AAA_22"/>
</dbReference>
<dbReference type="Proteomes" id="UP000095401">
    <property type="component" value="Chromosome"/>
</dbReference>
<dbReference type="EMBL" id="CP017415">
    <property type="protein sequence ID" value="AOU96761.1"/>
    <property type="molecule type" value="Genomic_DNA"/>
</dbReference>
<keyword evidence="2" id="KW-0812">Transmembrane</keyword>
<proteinExistence type="predicted"/>
<accession>A0A1D8IK41</accession>
<dbReference type="KEGG" id="aprs:BI364_00915"/>
<feature type="domain" description="AAA+ ATPase" evidence="3">
    <location>
        <begin position="28"/>
        <end position="151"/>
    </location>
</feature>
<dbReference type="InterPro" id="IPR027417">
    <property type="entry name" value="P-loop_NTPase"/>
</dbReference>
<dbReference type="Gene3D" id="3.40.50.300">
    <property type="entry name" value="P-loop containing nucleotide triphosphate hydrolases"/>
    <property type="match status" value="1"/>
</dbReference>
<dbReference type="InterPro" id="IPR003593">
    <property type="entry name" value="AAA+_ATPase"/>
</dbReference>
<keyword evidence="2" id="KW-1133">Transmembrane helix</keyword>
<keyword evidence="5" id="KW-1185">Reference proteome</keyword>
<sequence>MPDKPQSSFDTPSLRMMRNVIQEHLAGHSPPIIVLGEPGAGKTTLLERIARDSDDIYDVCLFRAARVSSDATSLHEAILRHWLPGDAQTASTSHLLHVLCDAPPDHPPLLIIDDANRLSRAELKGILGLKHAIDQDAAARFGLILCDGSVLEPRIAALTPEFGHRQLPVSLGLRPLTRQETETFVRHRDQTLTSNDVAHLYRTSRGLPGLLIRAIATEDKSPIQTTSPIRKQLLFAAGAFAFIVIAAALLLPASPKHTHTHPLPLPPTPAAVGNAT</sequence>
<evidence type="ECO:0000313" key="5">
    <source>
        <dbReference type="Proteomes" id="UP000095401"/>
    </source>
</evidence>
<keyword evidence="2" id="KW-0472">Membrane</keyword>
<dbReference type="SUPFAM" id="SSF52540">
    <property type="entry name" value="P-loop containing nucleoside triphosphate hydrolases"/>
    <property type="match status" value="1"/>
</dbReference>
<dbReference type="Pfam" id="PF13401">
    <property type="entry name" value="AAA_22"/>
    <property type="match status" value="1"/>
</dbReference>
<dbReference type="GO" id="GO:0016887">
    <property type="term" value="F:ATP hydrolysis activity"/>
    <property type="evidence" value="ECO:0007669"/>
    <property type="project" value="InterPro"/>
</dbReference>
<dbReference type="PANTHER" id="PTHR35894">
    <property type="entry name" value="GENERAL SECRETION PATHWAY PROTEIN A-RELATED"/>
    <property type="match status" value="1"/>
</dbReference>
<evidence type="ECO:0000256" key="1">
    <source>
        <dbReference type="SAM" id="MobiDB-lite"/>
    </source>
</evidence>
<evidence type="ECO:0000259" key="3">
    <source>
        <dbReference type="SMART" id="SM00382"/>
    </source>
</evidence>
<evidence type="ECO:0000313" key="4">
    <source>
        <dbReference type="EMBL" id="AOU96761.1"/>
    </source>
</evidence>
<feature type="transmembrane region" description="Helical" evidence="2">
    <location>
        <begin position="233"/>
        <end position="251"/>
    </location>
</feature>
<organism evidence="4 5">
    <name type="scientific">Acidihalobacter yilgarnensis</name>
    <dbReference type="NCBI Taxonomy" id="2819280"/>
    <lineage>
        <taxon>Bacteria</taxon>
        <taxon>Pseudomonadati</taxon>
        <taxon>Pseudomonadota</taxon>
        <taxon>Gammaproteobacteria</taxon>
        <taxon>Chromatiales</taxon>
        <taxon>Ectothiorhodospiraceae</taxon>
        <taxon>Acidihalobacter</taxon>
    </lineage>
</organism>
<dbReference type="PANTHER" id="PTHR35894:SF1">
    <property type="entry name" value="PHOSPHORIBULOKINASE _ URIDINE KINASE FAMILY"/>
    <property type="match status" value="1"/>
</dbReference>
<evidence type="ECO:0000256" key="2">
    <source>
        <dbReference type="SAM" id="Phobius"/>
    </source>
</evidence>
<dbReference type="SMART" id="SM00382">
    <property type="entry name" value="AAA"/>
    <property type="match status" value="1"/>
</dbReference>